<dbReference type="WBParaSite" id="TMUE_3000010839.2">
    <property type="protein sequence ID" value="TMUE_3000010839.2"/>
    <property type="gene ID" value="WBGene00287072"/>
</dbReference>
<dbReference type="PIRSF" id="PIRSF016398">
    <property type="entry name" value="TFIIE-beta"/>
    <property type="match status" value="1"/>
</dbReference>
<dbReference type="Pfam" id="PF02186">
    <property type="entry name" value="TFIIE_beta"/>
    <property type="match status" value="1"/>
</dbReference>
<keyword evidence="4" id="KW-1185">Reference proteome</keyword>
<proteinExistence type="inferred from homology"/>
<dbReference type="Proteomes" id="UP000046395">
    <property type="component" value="Unassembled WGS sequence"/>
</dbReference>
<dbReference type="GO" id="GO:0003677">
    <property type="term" value="F:DNA binding"/>
    <property type="evidence" value="ECO:0007669"/>
    <property type="project" value="UniProtKB-UniRule"/>
</dbReference>
<dbReference type="SUPFAM" id="SSF46785">
    <property type="entry name" value="Winged helix' DNA-binding domain"/>
    <property type="match status" value="1"/>
</dbReference>
<reference evidence="4" key="1">
    <citation type="submission" date="2013-11" db="EMBL/GenBank/DDBJ databases">
        <authorList>
            <person name="Aslett M."/>
        </authorList>
    </citation>
    <scope>NUCLEOTIDE SEQUENCE [LARGE SCALE GENOMIC DNA]</scope>
    <source>
        <strain evidence="4">Edinburgh</strain>
    </source>
</reference>
<reference evidence="4" key="2">
    <citation type="submission" date="2014-03" db="EMBL/GenBank/DDBJ databases">
        <title>The whipworm genome and dual-species transcriptomics of an intimate host-pathogen interaction.</title>
        <authorList>
            <person name="Foth B.J."/>
            <person name="Tsai I.J."/>
            <person name="Reid A.J."/>
            <person name="Bancroft A.J."/>
            <person name="Nichol S."/>
            <person name="Tracey A."/>
            <person name="Holroyd N."/>
            <person name="Cotton J.A."/>
            <person name="Stanley E.J."/>
            <person name="Zarowiecki M."/>
            <person name="Liu J.Z."/>
            <person name="Huckvale T."/>
            <person name="Cooper P.J."/>
            <person name="Grencis R.K."/>
            <person name="Berriman M."/>
        </authorList>
    </citation>
    <scope>NUCLEOTIDE SEQUENCE [LARGE SCALE GENOMIC DNA]</scope>
    <source>
        <strain evidence="4">Edinburgh</strain>
    </source>
</reference>
<keyword evidence="1" id="KW-0539">Nucleus</keyword>
<keyword evidence="1" id="KW-0804">Transcription</keyword>
<organism evidence="4 5">
    <name type="scientific">Trichuris muris</name>
    <name type="common">Mouse whipworm</name>
    <dbReference type="NCBI Taxonomy" id="70415"/>
    <lineage>
        <taxon>Eukaryota</taxon>
        <taxon>Metazoa</taxon>
        <taxon>Ecdysozoa</taxon>
        <taxon>Nematoda</taxon>
        <taxon>Enoplea</taxon>
        <taxon>Dorylaimia</taxon>
        <taxon>Trichinellida</taxon>
        <taxon>Trichuridae</taxon>
        <taxon>Trichuris</taxon>
    </lineage>
</organism>
<dbReference type="WBParaSite" id="TMUE_3000010839.1">
    <property type="protein sequence ID" value="TMUE_3000010839.1"/>
    <property type="gene ID" value="WBGene00287072"/>
</dbReference>
<dbReference type="AlphaFoldDB" id="A0A5S6QUM5"/>
<comment type="subcellular location">
    <subcellularLocation>
        <location evidence="1">Nucleus</location>
    </subcellularLocation>
</comment>
<dbReference type="InterPro" id="IPR036388">
    <property type="entry name" value="WH-like_DNA-bd_sf"/>
</dbReference>
<dbReference type="GO" id="GO:0001097">
    <property type="term" value="F:TFIIH-class transcription factor complex binding"/>
    <property type="evidence" value="ECO:0007669"/>
    <property type="project" value="TreeGrafter"/>
</dbReference>
<name>A0A5S6QUM5_TRIMR</name>
<comment type="subunit">
    <text evidence="1">Tetramer of two alpha and two beta chains.</text>
</comment>
<dbReference type="PROSITE" id="PS51351">
    <property type="entry name" value="TFIIE_BETA_C"/>
    <property type="match status" value="1"/>
</dbReference>
<dbReference type="Gene3D" id="1.10.10.10">
    <property type="entry name" value="Winged helix-like DNA-binding domain superfamily/Winged helix DNA-binding domain"/>
    <property type="match status" value="1"/>
</dbReference>
<sequence length="295" mass="33270">MDPALLKQRQAFMRRAAAVPTVSSRPSPAALPKGREAVVRRSSAGTSDPKRQKVDAESRKPAPFDYKTAKTCVATNFGVLAKVLDFLRKRHLDQATWSLSLQEIFEELQMFDVSNKVKMWLAEILPENSRITRDEFGKFIYKPPYKIKGKNSLLGVLKRREMEGTGALLMSELSECVSSPEKLVAALGNSVISINVNVNKRKDVALFYNDTENQSLNVDEAYVSLWRSVNVGHLNDQRLEEYLVKHGIDSSKAFSANPRSRETYVPKRKGKKRPAMMHNEHLARSGVLMDFSDNN</sequence>
<feature type="region of interest" description="Disordered" evidence="2">
    <location>
        <begin position="17"/>
        <end position="60"/>
    </location>
</feature>
<evidence type="ECO:0000259" key="3">
    <source>
        <dbReference type="PROSITE" id="PS51351"/>
    </source>
</evidence>
<dbReference type="InterPro" id="IPR016656">
    <property type="entry name" value="TFIIE-bsu"/>
</dbReference>
<evidence type="ECO:0000313" key="5">
    <source>
        <dbReference type="WBParaSite" id="TMUE_3000010839.1"/>
    </source>
</evidence>
<evidence type="ECO:0000313" key="4">
    <source>
        <dbReference type="Proteomes" id="UP000046395"/>
    </source>
</evidence>
<reference evidence="5" key="3">
    <citation type="submission" date="2019-12" db="UniProtKB">
        <authorList>
            <consortium name="WormBaseParasite"/>
        </authorList>
    </citation>
    <scope>IDENTIFICATION</scope>
</reference>
<dbReference type="CDD" id="cd07977">
    <property type="entry name" value="TFIIE_beta_winged_helix"/>
    <property type="match status" value="1"/>
</dbReference>
<evidence type="ECO:0000256" key="1">
    <source>
        <dbReference type="PIRNR" id="PIRNR016398"/>
    </source>
</evidence>
<comment type="similarity">
    <text evidence="1">Belongs to the TFIIE beta subunit family.</text>
</comment>
<feature type="compositionally biased region" description="Basic and acidic residues" evidence="2">
    <location>
        <begin position="48"/>
        <end position="60"/>
    </location>
</feature>
<dbReference type="GO" id="GO:0005673">
    <property type="term" value="C:transcription factor TFIIE complex"/>
    <property type="evidence" value="ECO:0007669"/>
    <property type="project" value="UniProtKB-UniRule"/>
</dbReference>
<keyword evidence="1" id="KW-0238">DNA-binding</keyword>
<dbReference type="InterPro" id="IPR036390">
    <property type="entry name" value="WH_DNA-bd_sf"/>
</dbReference>
<protein>
    <recommendedName>
        <fullName evidence="1">Transcription initiation factor IIE subunit beta</fullName>
    </recommendedName>
</protein>
<comment type="function">
    <text evidence="1">Recruits TFIIH to the initiation complex and stimulates the RNA polymerase II C-terminal domain kinase and DNA-dependent ATPase activities of TFIIH. Both TFIIH and TFIIE are required for promoter clearance by RNA polymerase.</text>
</comment>
<keyword evidence="1" id="KW-0805">Transcription regulation</keyword>
<dbReference type="InterPro" id="IPR003166">
    <property type="entry name" value="TFIIE_bsu_DNA-bd"/>
</dbReference>
<accession>A0A5S6QUM5</accession>
<evidence type="ECO:0000256" key="2">
    <source>
        <dbReference type="SAM" id="MobiDB-lite"/>
    </source>
</evidence>
<dbReference type="STRING" id="70415.A0A5S6QUM5"/>
<dbReference type="WBParaSite" id="TMUE_3000010839.3">
    <property type="protein sequence ID" value="TMUE_3000010839.3"/>
    <property type="gene ID" value="WBGene00287072"/>
</dbReference>
<dbReference type="PANTHER" id="PTHR12716:SF8">
    <property type="entry name" value="TRANSCRIPTION INITIATION FACTOR IIE SUBUNIT BETA"/>
    <property type="match status" value="1"/>
</dbReference>
<feature type="domain" description="TFIIE beta" evidence="3">
    <location>
        <begin position="65"/>
        <end position="148"/>
    </location>
</feature>
<dbReference type="GO" id="GO:0006367">
    <property type="term" value="P:transcription initiation at RNA polymerase II promoter"/>
    <property type="evidence" value="ECO:0007669"/>
    <property type="project" value="UniProtKB-UniRule"/>
</dbReference>
<dbReference type="PANTHER" id="PTHR12716">
    <property type="entry name" value="TRANSCRIPTION INITIATION FACTOR IIE, BETA SUBUNIT"/>
    <property type="match status" value="1"/>
</dbReference>